<accession>A0A9N8GXQ3</accession>
<dbReference type="InterPro" id="IPR020631">
    <property type="entry name" value="THF_DH/CycHdrlase_NAD-bd_dom"/>
</dbReference>
<keyword evidence="7 13" id="KW-0521">NADP</keyword>
<dbReference type="EC" id="3.5.4.9" evidence="13"/>
<dbReference type="PRINTS" id="PR00085">
    <property type="entry name" value="THFDHDRGNASE"/>
</dbReference>
<dbReference type="Gene3D" id="3.40.50.720">
    <property type="entry name" value="NAD(P)-binding Rossmann-like Domain"/>
    <property type="match status" value="1"/>
</dbReference>
<evidence type="ECO:0000256" key="9">
    <source>
        <dbReference type="ARBA" id="ARBA00023102"/>
    </source>
</evidence>
<comment type="caution">
    <text evidence="16">The sequence shown here is derived from an EMBL/GenBank/DDBJ whole genome shotgun (WGS) entry which is preliminary data.</text>
</comment>
<evidence type="ECO:0000259" key="15">
    <source>
        <dbReference type="Pfam" id="PF02882"/>
    </source>
</evidence>
<keyword evidence="10 13" id="KW-0486">Methionine biosynthesis</keyword>
<dbReference type="InterPro" id="IPR046346">
    <property type="entry name" value="Aminoacid_DH-like_N_sf"/>
</dbReference>
<keyword evidence="11 13" id="KW-0511">Multifunctional enzyme</keyword>
<dbReference type="GO" id="GO:0004477">
    <property type="term" value="F:methenyltetrahydrofolate cyclohydrolase activity"/>
    <property type="evidence" value="ECO:0007669"/>
    <property type="project" value="UniProtKB-UniRule"/>
</dbReference>
<comment type="subunit">
    <text evidence="2 13">Homodimer.</text>
</comment>
<dbReference type="GO" id="GO:0000105">
    <property type="term" value="P:L-histidine biosynthetic process"/>
    <property type="evidence" value="ECO:0007669"/>
    <property type="project" value="UniProtKB-KW"/>
</dbReference>
<dbReference type="SUPFAM" id="SSF53223">
    <property type="entry name" value="Aminoacid dehydrogenase-like, N-terminal domain"/>
    <property type="match status" value="1"/>
</dbReference>
<keyword evidence="5 13" id="KW-0658">Purine biosynthesis</keyword>
<dbReference type="PANTHER" id="PTHR48099">
    <property type="entry name" value="C-1-TETRAHYDROFOLATE SYNTHASE, CYTOPLASMIC-RELATED"/>
    <property type="match status" value="1"/>
</dbReference>
<organism evidence="16 17">
    <name type="scientific">Providencia rettgeri</name>
    <dbReference type="NCBI Taxonomy" id="587"/>
    <lineage>
        <taxon>Bacteria</taxon>
        <taxon>Pseudomonadati</taxon>
        <taxon>Pseudomonadota</taxon>
        <taxon>Gammaproteobacteria</taxon>
        <taxon>Enterobacterales</taxon>
        <taxon>Morganellaceae</taxon>
        <taxon>Providencia</taxon>
    </lineage>
</organism>
<dbReference type="EMBL" id="CAHPSF010000004">
    <property type="protein sequence ID" value="CAB5691498.1"/>
    <property type="molecule type" value="Genomic_DNA"/>
</dbReference>
<keyword evidence="3 13" id="KW-0554">One-carbon metabolism</keyword>
<comment type="pathway">
    <text evidence="1 13">One-carbon metabolism; tetrahydrofolate interconversion.</text>
</comment>
<dbReference type="GO" id="GO:0035999">
    <property type="term" value="P:tetrahydrofolate interconversion"/>
    <property type="evidence" value="ECO:0007669"/>
    <property type="project" value="UniProtKB-UniRule"/>
</dbReference>
<dbReference type="GO" id="GO:0004488">
    <property type="term" value="F:methylenetetrahydrofolate dehydrogenase (NADP+) activity"/>
    <property type="evidence" value="ECO:0007669"/>
    <property type="project" value="UniProtKB-UniRule"/>
</dbReference>
<dbReference type="SUPFAM" id="SSF51735">
    <property type="entry name" value="NAD(P)-binding Rossmann-fold domains"/>
    <property type="match status" value="1"/>
</dbReference>
<dbReference type="GO" id="GO:0005829">
    <property type="term" value="C:cytosol"/>
    <property type="evidence" value="ECO:0007669"/>
    <property type="project" value="TreeGrafter"/>
</dbReference>
<evidence type="ECO:0000256" key="11">
    <source>
        <dbReference type="ARBA" id="ARBA00023268"/>
    </source>
</evidence>
<dbReference type="PROSITE" id="PS00767">
    <property type="entry name" value="THF_DHG_CYH_2"/>
    <property type="match status" value="1"/>
</dbReference>
<keyword evidence="6 13" id="KW-0378">Hydrolase</keyword>
<dbReference type="InterPro" id="IPR000672">
    <property type="entry name" value="THF_DH/CycHdrlase"/>
</dbReference>
<name>A0A9N8GXQ3_PRORE</name>
<dbReference type="NCBIfam" id="NF010783">
    <property type="entry name" value="PRK14186.1"/>
    <property type="match status" value="1"/>
</dbReference>
<comment type="caution">
    <text evidence="13">Lacks conserved residue(s) required for the propagation of feature annotation.</text>
</comment>
<evidence type="ECO:0000256" key="12">
    <source>
        <dbReference type="ARBA" id="ARBA00036357"/>
    </source>
</evidence>
<evidence type="ECO:0000256" key="4">
    <source>
        <dbReference type="ARBA" id="ARBA00022605"/>
    </source>
</evidence>
<comment type="similarity">
    <text evidence="13">Belongs to the tetrahydrofolate dehydrogenase/cyclohydrolase family.</text>
</comment>
<dbReference type="EC" id="1.5.1.5" evidence="13"/>
<evidence type="ECO:0000256" key="2">
    <source>
        <dbReference type="ARBA" id="ARBA00011738"/>
    </source>
</evidence>
<evidence type="ECO:0000313" key="17">
    <source>
        <dbReference type="Proteomes" id="UP000834611"/>
    </source>
</evidence>
<evidence type="ECO:0000256" key="3">
    <source>
        <dbReference type="ARBA" id="ARBA00022563"/>
    </source>
</evidence>
<evidence type="ECO:0000256" key="1">
    <source>
        <dbReference type="ARBA" id="ARBA00004777"/>
    </source>
</evidence>
<evidence type="ECO:0000256" key="5">
    <source>
        <dbReference type="ARBA" id="ARBA00022755"/>
    </source>
</evidence>
<dbReference type="InterPro" id="IPR020630">
    <property type="entry name" value="THF_DH/CycHdrlase_cat_dom"/>
</dbReference>
<evidence type="ECO:0000313" key="16">
    <source>
        <dbReference type="EMBL" id="CAB5691498.1"/>
    </source>
</evidence>
<feature type="domain" description="Tetrahydrofolate dehydrogenase/cyclohydrolase NAD(P)-binding" evidence="15">
    <location>
        <begin position="149"/>
        <end position="290"/>
    </location>
</feature>
<sequence length="294" mass="32046">MSHIWIKLQMLAKIIDGKTIAQTIRQEVAQKVQLRLEQGKRAPGLAVILVGANPASQIYVGSKRRACEEVGFISRSYDLPDTTTEAELLKLIDDLNQDPEIDGILVQLPLPAGIDNVKVIERIHPDKDVDGFHPYNVGRLCQRAPRLRPCTPKGIVTLLERCGINTYGLNAVIIGASNIVGRPMSLELLLAGCTTTVTHRFTKDLEHHVRHADLVVVAVGKPNFIPGEWIKPGAIVVDVGINRLESGKVTGDVDFDEAAKNAAWITPVPGGVGPMTVATLIQNTLQACEEYHDI</sequence>
<keyword evidence="9 13" id="KW-0368">Histidine biosynthesis</keyword>
<dbReference type="GO" id="GO:0009086">
    <property type="term" value="P:methionine biosynthetic process"/>
    <property type="evidence" value="ECO:0007669"/>
    <property type="project" value="UniProtKB-KW"/>
</dbReference>
<dbReference type="InterPro" id="IPR020867">
    <property type="entry name" value="THF_DH/CycHdrlase_CS"/>
</dbReference>
<comment type="catalytic activity">
    <reaction evidence="13">
        <text>(6R)-5,10-methylene-5,6,7,8-tetrahydrofolate + NADP(+) = (6R)-5,10-methenyltetrahydrofolate + NADPH</text>
        <dbReference type="Rhea" id="RHEA:22812"/>
        <dbReference type="ChEBI" id="CHEBI:15636"/>
        <dbReference type="ChEBI" id="CHEBI:57455"/>
        <dbReference type="ChEBI" id="CHEBI:57783"/>
        <dbReference type="ChEBI" id="CHEBI:58349"/>
        <dbReference type="EC" id="1.5.1.5"/>
    </reaction>
</comment>
<feature type="binding site" evidence="13">
    <location>
        <begin position="175"/>
        <end position="177"/>
    </location>
    <ligand>
        <name>NADP(+)</name>
        <dbReference type="ChEBI" id="CHEBI:58349"/>
    </ligand>
</feature>
<reference evidence="16" key="1">
    <citation type="submission" date="2020-05" db="EMBL/GenBank/DDBJ databases">
        <authorList>
            <person name="Delgado-Blas J."/>
        </authorList>
    </citation>
    <scope>NUCLEOTIDE SEQUENCE</scope>
    <source>
        <strain evidence="16">BB1453</strain>
    </source>
</reference>
<dbReference type="CDD" id="cd01080">
    <property type="entry name" value="NAD_bind_m-THF_DH_Cyclohyd"/>
    <property type="match status" value="1"/>
</dbReference>
<dbReference type="NCBIfam" id="NF008058">
    <property type="entry name" value="PRK10792.1"/>
    <property type="match status" value="1"/>
</dbReference>
<comment type="catalytic activity">
    <reaction evidence="12 13">
        <text>(6R)-5,10-methenyltetrahydrofolate + H2O = (6R)-10-formyltetrahydrofolate + H(+)</text>
        <dbReference type="Rhea" id="RHEA:23700"/>
        <dbReference type="ChEBI" id="CHEBI:15377"/>
        <dbReference type="ChEBI" id="CHEBI:15378"/>
        <dbReference type="ChEBI" id="CHEBI:57455"/>
        <dbReference type="ChEBI" id="CHEBI:195366"/>
        <dbReference type="EC" id="3.5.4.9"/>
    </reaction>
</comment>
<dbReference type="PROSITE" id="PS00766">
    <property type="entry name" value="THF_DHG_CYH_1"/>
    <property type="match status" value="1"/>
</dbReference>
<dbReference type="HAMAP" id="MF_01576">
    <property type="entry name" value="THF_DHG_CYH"/>
    <property type="match status" value="1"/>
</dbReference>
<evidence type="ECO:0000256" key="7">
    <source>
        <dbReference type="ARBA" id="ARBA00022857"/>
    </source>
</evidence>
<dbReference type="Proteomes" id="UP000834611">
    <property type="component" value="Unassembled WGS sequence"/>
</dbReference>
<gene>
    <name evidence="13 16" type="primary">folD</name>
    <name evidence="16" type="ORF">GHA_01946</name>
</gene>
<dbReference type="Gene3D" id="3.40.50.10860">
    <property type="entry name" value="Leucine Dehydrogenase, chain A, domain 1"/>
    <property type="match status" value="1"/>
</dbReference>
<evidence type="ECO:0000256" key="13">
    <source>
        <dbReference type="HAMAP-Rule" id="MF_01576"/>
    </source>
</evidence>
<evidence type="ECO:0000256" key="10">
    <source>
        <dbReference type="ARBA" id="ARBA00023167"/>
    </source>
</evidence>
<dbReference type="PANTHER" id="PTHR48099:SF5">
    <property type="entry name" value="C-1-TETRAHYDROFOLATE SYNTHASE, CYTOPLASMIC"/>
    <property type="match status" value="1"/>
</dbReference>
<comment type="function">
    <text evidence="13">Catalyzes the oxidation of 5,10-methylenetetrahydrofolate to 5,10-methenyltetrahydrofolate and then the hydrolysis of 5,10-methenyltetrahydrofolate to 10-formyltetrahydrofolate.</text>
</comment>
<dbReference type="Pfam" id="PF00763">
    <property type="entry name" value="THF_DHG_CYH"/>
    <property type="match status" value="1"/>
</dbReference>
<keyword evidence="8 13" id="KW-0560">Oxidoreductase</keyword>
<feature type="binding site" evidence="13">
    <location>
        <position position="241"/>
    </location>
    <ligand>
        <name>NADP(+)</name>
        <dbReference type="ChEBI" id="CHEBI:58349"/>
    </ligand>
</feature>
<evidence type="ECO:0000256" key="6">
    <source>
        <dbReference type="ARBA" id="ARBA00022801"/>
    </source>
</evidence>
<dbReference type="FunFam" id="3.40.50.720:FF:000006">
    <property type="entry name" value="Bifunctional protein FolD"/>
    <property type="match status" value="1"/>
</dbReference>
<dbReference type="Pfam" id="PF02882">
    <property type="entry name" value="THF_DHG_CYH_C"/>
    <property type="match status" value="1"/>
</dbReference>
<evidence type="ECO:0000256" key="8">
    <source>
        <dbReference type="ARBA" id="ARBA00023002"/>
    </source>
</evidence>
<proteinExistence type="inferred from homology"/>
<dbReference type="AlphaFoldDB" id="A0A9N8GXQ3"/>
<keyword evidence="4 13" id="KW-0028">Amino-acid biosynthesis</keyword>
<dbReference type="InterPro" id="IPR036291">
    <property type="entry name" value="NAD(P)-bd_dom_sf"/>
</dbReference>
<evidence type="ECO:0000259" key="14">
    <source>
        <dbReference type="Pfam" id="PF00763"/>
    </source>
</evidence>
<dbReference type="FunFam" id="3.40.50.10860:FF:000001">
    <property type="entry name" value="Bifunctional protein FolD"/>
    <property type="match status" value="1"/>
</dbReference>
<feature type="domain" description="Tetrahydrofolate dehydrogenase/cyclohydrolase catalytic" evidence="14">
    <location>
        <begin position="15"/>
        <end position="130"/>
    </location>
</feature>
<protein>
    <recommendedName>
        <fullName evidence="13">Bifunctional protein FolD</fullName>
    </recommendedName>
    <domain>
        <recommendedName>
            <fullName evidence="13">Methylenetetrahydrofolate dehydrogenase</fullName>
            <ecNumber evidence="13">1.5.1.5</ecNumber>
        </recommendedName>
    </domain>
    <domain>
        <recommendedName>
            <fullName evidence="13">Methenyltetrahydrofolate cyclohydrolase</fullName>
            <ecNumber evidence="13">3.5.4.9</ecNumber>
        </recommendedName>
    </domain>
</protein>
<dbReference type="GO" id="GO:0006164">
    <property type="term" value="P:purine nucleotide biosynthetic process"/>
    <property type="evidence" value="ECO:0007669"/>
    <property type="project" value="UniProtKB-KW"/>
</dbReference>